<dbReference type="Pfam" id="PF02811">
    <property type="entry name" value="PHP"/>
    <property type="match status" value="1"/>
</dbReference>
<organism evidence="10 11">
    <name type="scientific">Lentibacillus populi</name>
    <dbReference type="NCBI Taxonomy" id="1827502"/>
    <lineage>
        <taxon>Bacteria</taxon>
        <taxon>Bacillati</taxon>
        <taxon>Bacillota</taxon>
        <taxon>Bacilli</taxon>
        <taxon>Bacillales</taxon>
        <taxon>Bacillaceae</taxon>
        <taxon>Lentibacillus</taxon>
    </lineage>
</organism>
<evidence type="ECO:0000313" key="11">
    <source>
        <dbReference type="Proteomes" id="UP000621492"/>
    </source>
</evidence>
<evidence type="ECO:0000256" key="5">
    <source>
        <dbReference type="ARBA" id="ARBA00022801"/>
    </source>
</evidence>
<dbReference type="InterPro" id="IPR016195">
    <property type="entry name" value="Pol/histidinol_Pase-like"/>
</dbReference>
<dbReference type="InterPro" id="IPR004013">
    <property type="entry name" value="PHP_dom"/>
</dbReference>
<dbReference type="GO" id="GO:0000105">
    <property type="term" value="P:L-histidine biosynthetic process"/>
    <property type="evidence" value="ECO:0007669"/>
    <property type="project" value="UniProtKB-UniRule"/>
</dbReference>
<comment type="pathway">
    <text evidence="1 8">Amino-acid biosynthesis; L-histidine biosynthesis; L-histidine from 5-phospho-alpha-D-ribose 1-diphosphate: step 8/9.</text>
</comment>
<evidence type="ECO:0000256" key="4">
    <source>
        <dbReference type="ARBA" id="ARBA00022605"/>
    </source>
</evidence>
<evidence type="ECO:0000256" key="7">
    <source>
        <dbReference type="ARBA" id="ARBA00049158"/>
    </source>
</evidence>
<evidence type="ECO:0000256" key="3">
    <source>
        <dbReference type="ARBA" id="ARBA00013085"/>
    </source>
</evidence>
<protein>
    <recommendedName>
        <fullName evidence="3 8">Histidinol-phosphatase</fullName>
        <shortName evidence="8">HolPase</shortName>
        <ecNumber evidence="3 8">3.1.3.15</ecNumber>
    </recommendedName>
</protein>
<sequence length="266" mass="30881">MCLIDYHHHTSNSFDSKAEMEDICERAIDKGIEEICFTDHFSVNPKLPTYGFMDFNRYFREIEACCKKYNGRLTIRTGIELCEPHLMMNKYEEALGGKQFDFILGSVHNIDEEKLRLFMVNKDPYEIYSRYFEEVYELVSKSDIDVIAHLDLMKRYAKTPIGNYRFSDFQPIIKRILLKAIERGIGIEINTSGLANPKVEETFPTIEVVKLYKELGGEIITIGSDSHRGETVGSHVKDALQIAKEADFKYVNTFENRRAKMMKIEN</sequence>
<comment type="catalytic activity">
    <reaction evidence="7 8">
        <text>L-histidinol phosphate + H2O = L-histidinol + phosphate</text>
        <dbReference type="Rhea" id="RHEA:14465"/>
        <dbReference type="ChEBI" id="CHEBI:15377"/>
        <dbReference type="ChEBI" id="CHEBI:43474"/>
        <dbReference type="ChEBI" id="CHEBI:57699"/>
        <dbReference type="ChEBI" id="CHEBI:57980"/>
        <dbReference type="EC" id="3.1.3.15"/>
    </reaction>
</comment>
<evidence type="ECO:0000256" key="8">
    <source>
        <dbReference type="RuleBase" id="RU366003"/>
    </source>
</evidence>
<name>A0A9W5U291_9BACI</name>
<comment type="similarity">
    <text evidence="2 8">Belongs to the PHP hydrolase family. HisK subfamily.</text>
</comment>
<keyword evidence="11" id="KW-1185">Reference proteome</keyword>
<dbReference type="PANTHER" id="PTHR21039">
    <property type="entry name" value="HISTIDINOL PHOSPHATASE-RELATED"/>
    <property type="match status" value="1"/>
</dbReference>
<evidence type="ECO:0000256" key="2">
    <source>
        <dbReference type="ARBA" id="ARBA00009152"/>
    </source>
</evidence>
<accession>A0A9W5U291</accession>
<evidence type="ECO:0000259" key="9">
    <source>
        <dbReference type="Pfam" id="PF02811"/>
    </source>
</evidence>
<keyword evidence="6 8" id="KW-0368">Histidine biosynthesis</keyword>
<reference evidence="10" key="2">
    <citation type="submission" date="2020-09" db="EMBL/GenBank/DDBJ databases">
        <authorList>
            <person name="Sun Q."/>
            <person name="Zhou Y."/>
        </authorList>
    </citation>
    <scope>NUCLEOTIDE SEQUENCE</scope>
    <source>
        <strain evidence="10">CGMCC 1.15454</strain>
    </source>
</reference>
<dbReference type="GO" id="GO:0004401">
    <property type="term" value="F:histidinol-phosphatase activity"/>
    <property type="evidence" value="ECO:0007669"/>
    <property type="project" value="UniProtKB-UniRule"/>
</dbReference>
<evidence type="ECO:0000256" key="6">
    <source>
        <dbReference type="ARBA" id="ARBA00023102"/>
    </source>
</evidence>
<dbReference type="Gene3D" id="3.20.20.140">
    <property type="entry name" value="Metal-dependent hydrolases"/>
    <property type="match status" value="1"/>
</dbReference>
<dbReference type="GO" id="GO:0005737">
    <property type="term" value="C:cytoplasm"/>
    <property type="evidence" value="ECO:0007669"/>
    <property type="project" value="TreeGrafter"/>
</dbReference>
<keyword evidence="4 8" id="KW-0028">Amino-acid biosynthesis</keyword>
<evidence type="ECO:0000313" key="10">
    <source>
        <dbReference type="EMBL" id="GGB58640.1"/>
    </source>
</evidence>
<dbReference type="EC" id="3.1.3.15" evidence="3 8"/>
<dbReference type="PANTHER" id="PTHR21039:SF0">
    <property type="entry name" value="HISTIDINOL-PHOSPHATASE"/>
    <property type="match status" value="1"/>
</dbReference>
<gene>
    <name evidence="10" type="ORF">GCM10011409_40140</name>
</gene>
<proteinExistence type="inferred from homology"/>
<dbReference type="InterPro" id="IPR010140">
    <property type="entry name" value="Histidinol_P_phosphatase_HisJ"/>
</dbReference>
<comment type="caution">
    <text evidence="10">The sequence shown here is derived from an EMBL/GenBank/DDBJ whole genome shotgun (WGS) entry which is preliminary data.</text>
</comment>
<evidence type="ECO:0000256" key="1">
    <source>
        <dbReference type="ARBA" id="ARBA00004970"/>
    </source>
</evidence>
<keyword evidence="5 8" id="KW-0378">Hydrolase</keyword>
<dbReference type="AlphaFoldDB" id="A0A9W5U291"/>
<dbReference type="SUPFAM" id="SSF89550">
    <property type="entry name" value="PHP domain-like"/>
    <property type="match status" value="1"/>
</dbReference>
<feature type="domain" description="PHP" evidence="9">
    <location>
        <begin position="5"/>
        <end position="192"/>
    </location>
</feature>
<reference evidence="10" key="1">
    <citation type="journal article" date="2014" name="Int. J. Syst. Evol. Microbiol.">
        <title>Complete genome sequence of Corynebacterium casei LMG S-19264T (=DSM 44701T), isolated from a smear-ripened cheese.</title>
        <authorList>
            <consortium name="US DOE Joint Genome Institute (JGI-PGF)"/>
            <person name="Walter F."/>
            <person name="Albersmeier A."/>
            <person name="Kalinowski J."/>
            <person name="Ruckert C."/>
        </authorList>
    </citation>
    <scope>NUCLEOTIDE SEQUENCE</scope>
    <source>
        <strain evidence="10">CGMCC 1.15454</strain>
    </source>
</reference>
<dbReference type="Proteomes" id="UP000621492">
    <property type="component" value="Unassembled WGS sequence"/>
</dbReference>
<dbReference type="NCBIfam" id="TIGR01856">
    <property type="entry name" value="hisJ_fam"/>
    <property type="match status" value="1"/>
</dbReference>
<dbReference type="EMBL" id="BMJD01000050">
    <property type="protein sequence ID" value="GGB58640.1"/>
    <property type="molecule type" value="Genomic_DNA"/>
</dbReference>
<dbReference type="RefSeq" id="WP_188725765.1">
    <property type="nucleotide sequence ID" value="NZ_BMJD01000050.1"/>
</dbReference>